<dbReference type="Pfam" id="PF18849">
    <property type="entry name" value="baeRF_family7"/>
    <property type="match status" value="1"/>
</dbReference>
<evidence type="ECO:0000313" key="2">
    <source>
        <dbReference type="Proteomes" id="UP000298517"/>
    </source>
</evidence>
<dbReference type="EMBL" id="SNQI01000004">
    <property type="protein sequence ID" value="TEW72965.1"/>
    <property type="molecule type" value="Genomic_DNA"/>
</dbReference>
<name>A0A4Y8AQA6_9FLAO</name>
<gene>
    <name evidence="1" type="ORF">E2488_12290</name>
</gene>
<dbReference type="InterPro" id="IPR040837">
    <property type="entry name" value="Bact_RF_family7"/>
</dbReference>
<sequence length="389" mass="44704">MKTSKFHPLPIKTFKTLAANHALHCVSIYLPMNKKGKEQNERLAQETLKACIKNVHKTLKEYQLSTTEITTYLKPIEDLISEVELWRNPSEGLAIFLDKKRLNYYTLPIPFITKTQVASSFYLTPLLHLYQDEEMYYLLELSQDYVKLYEASTYGLTNLHIKSLAPDTLEKAVGFDFKQKMLQFRSGQDAFSSGTFHGHGEGKDDDKKEISNFLRIIDKAVNKAIKNNKAPLVIASTNNVFNSYKKINTYPNLFTKNCKGDPEFKNKTKLHEASLKLIKPYFEEIKKQQLTQYQELYHTPKVSYQLNEIIPAAISGKIDTLFVEKNTDEFGLYNIENGKLILDTKKEIQNSSLTNLAAVQTFLNKGNVYVLDAQEMPVKGRPLNAIFRY</sequence>
<proteinExistence type="predicted"/>
<organism evidence="1 2">
    <name type="scientific">Gramella jeungdoensis</name>
    <dbReference type="NCBI Taxonomy" id="708091"/>
    <lineage>
        <taxon>Bacteria</taxon>
        <taxon>Pseudomonadati</taxon>
        <taxon>Bacteroidota</taxon>
        <taxon>Flavobacteriia</taxon>
        <taxon>Flavobacteriales</taxon>
        <taxon>Flavobacteriaceae</taxon>
        <taxon>Christiangramia</taxon>
    </lineage>
</organism>
<accession>A0A4Y8AQA6</accession>
<comment type="caution">
    <text evidence="1">The sequence shown here is derived from an EMBL/GenBank/DDBJ whole genome shotgun (WGS) entry which is preliminary data.</text>
</comment>
<protein>
    <submittedName>
        <fullName evidence="1">Uncharacterized protein</fullName>
    </submittedName>
</protein>
<evidence type="ECO:0000313" key="1">
    <source>
        <dbReference type="EMBL" id="TEW72965.1"/>
    </source>
</evidence>
<dbReference type="Proteomes" id="UP000298517">
    <property type="component" value="Unassembled WGS sequence"/>
</dbReference>
<reference evidence="1 2" key="1">
    <citation type="journal article" date="2011" name="J. Microbiol.">
        <title>Gramella jeungdoensis sp. nov., isolated from a solar saltern in Korea.</title>
        <authorList>
            <person name="Joung Y."/>
            <person name="Kim H."/>
            <person name="Jang T."/>
            <person name="Ahn T.S."/>
            <person name="Joh K."/>
        </authorList>
    </citation>
    <scope>NUCLEOTIDE SEQUENCE [LARGE SCALE GENOMIC DNA]</scope>
    <source>
        <strain evidence="1 2">KCTC 23123</strain>
    </source>
</reference>
<dbReference type="OrthoDB" id="4393931at2"/>
<dbReference type="AlphaFoldDB" id="A0A4Y8AQA6"/>
<dbReference type="RefSeq" id="WP_134248668.1">
    <property type="nucleotide sequence ID" value="NZ_SNQI01000004.1"/>
</dbReference>
<keyword evidence="2" id="KW-1185">Reference proteome</keyword>